<evidence type="ECO:0000256" key="6">
    <source>
        <dbReference type="SAM" id="MobiDB-lite"/>
    </source>
</evidence>
<dbReference type="GO" id="GO:0005737">
    <property type="term" value="C:cytoplasm"/>
    <property type="evidence" value="ECO:0007669"/>
    <property type="project" value="UniProtKB-SubCell"/>
</dbReference>
<dbReference type="InterPro" id="IPR053924">
    <property type="entry name" value="RecX_HTH_2nd"/>
</dbReference>
<name>A0A2A7B3Z3_9FIRM</name>
<evidence type="ECO:0000313" key="8">
    <source>
        <dbReference type="EMBL" id="PDX86115.1"/>
    </source>
</evidence>
<feature type="region of interest" description="Disordered" evidence="6">
    <location>
        <begin position="1"/>
        <end position="20"/>
    </location>
</feature>
<comment type="function">
    <text evidence="5">Modulates RecA activity.</text>
</comment>
<evidence type="ECO:0000313" key="9">
    <source>
        <dbReference type="Proteomes" id="UP000220904"/>
    </source>
</evidence>
<feature type="domain" description="RecX second three-helical" evidence="7">
    <location>
        <begin position="68"/>
        <end position="108"/>
    </location>
</feature>
<protein>
    <recommendedName>
        <fullName evidence="3 5">Regulatory protein RecX</fullName>
    </recommendedName>
</protein>
<dbReference type="InterPro" id="IPR003783">
    <property type="entry name" value="Regulatory_RecX"/>
</dbReference>
<dbReference type="PANTHER" id="PTHR33602">
    <property type="entry name" value="REGULATORY PROTEIN RECX FAMILY PROTEIN"/>
    <property type="match status" value="1"/>
</dbReference>
<accession>A0A2A7B3Z3</accession>
<evidence type="ECO:0000256" key="1">
    <source>
        <dbReference type="ARBA" id="ARBA00004496"/>
    </source>
</evidence>
<dbReference type="OrthoDB" id="1862880at2"/>
<dbReference type="RefSeq" id="WP_097793109.1">
    <property type="nucleotide sequence ID" value="NZ_NOUV01000017.1"/>
</dbReference>
<dbReference type="Gene3D" id="1.10.10.10">
    <property type="entry name" value="Winged helix-like DNA-binding domain superfamily/Winged helix DNA-binding domain"/>
    <property type="match status" value="1"/>
</dbReference>
<evidence type="ECO:0000256" key="5">
    <source>
        <dbReference type="HAMAP-Rule" id="MF_01114"/>
    </source>
</evidence>
<keyword evidence="4 5" id="KW-0963">Cytoplasm</keyword>
<dbReference type="HAMAP" id="MF_01114">
    <property type="entry name" value="RecX"/>
    <property type="match status" value="1"/>
</dbReference>
<evidence type="ECO:0000256" key="4">
    <source>
        <dbReference type="ARBA" id="ARBA00022490"/>
    </source>
</evidence>
<organism evidence="8 9">
    <name type="scientific">Faecalibacterium prausnitzii</name>
    <dbReference type="NCBI Taxonomy" id="853"/>
    <lineage>
        <taxon>Bacteria</taxon>
        <taxon>Bacillati</taxon>
        <taxon>Bacillota</taxon>
        <taxon>Clostridia</taxon>
        <taxon>Eubacteriales</taxon>
        <taxon>Oscillospiraceae</taxon>
        <taxon>Faecalibacterium</taxon>
    </lineage>
</organism>
<sequence>MAWYRGARRPLDEEEKSTDAAKARARAMELLAGQELSSGGLYERLNRRFAGQTAAAVVAEMVEREYVNDARYAETRAHGLLAAKKSRRAAAQNLRQKGLSAPQIEQALDTVYAADETGEDPELEAAAALVASRYRKKLEAGRRDLVVAALMRRGFAYPVIRDAIQRVEQE</sequence>
<evidence type="ECO:0000259" key="7">
    <source>
        <dbReference type="Pfam" id="PF02631"/>
    </source>
</evidence>
<evidence type="ECO:0000256" key="3">
    <source>
        <dbReference type="ARBA" id="ARBA00018111"/>
    </source>
</evidence>
<dbReference type="Proteomes" id="UP000220904">
    <property type="component" value="Unassembled WGS sequence"/>
</dbReference>
<comment type="similarity">
    <text evidence="2 5">Belongs to the RecX family.</text>
</comment>
<dbReference type="PANTHER" id="PTHR33602:SF1">
    <property type="entry name" value="REGULATORY PROTEIN RECX FAMILY PROTEIN"/>
    <property type="match status" value="1"/>
</dbReference>
<proteinExistence type="inferred from homology"/>
<dbReference type="Pfam" id="PF02631">
    <property type="entry name" value="RecX_HTH2"/>
    <property type="match status" value="1"/>
</dbReference>
<comment type="caution">
    <text evidence="8">The sequence shown here is derived from an EMBL/GenBank/DDBJ whole genome shotgun (WGS) entry which is preliminary data.</text>
</comment>
<dbReference type="GO" id="GO:0006282">
    <property type="term" value="P:regulation of DNA repair"/>
    <property type="evidence" value="ECO:0007669"/>
    <property type="project" value="UniProtKB-UniRule"/>
</dbReference>
<dbReference type="EMBL" id="NOUV01000017">
    <property type="protein sequence ID" value="PDX86115.1"/>
    <property type="molecule type" value="Genomic_DNA"/>
</dbReference>
<dbReference type="InterPro" id="IPR036388">
    <property type="entry name" value="WH-like_DNA-bd_sf"/>
</dbReference>
<comment type="subcellular location">
    <subcellularLocation>
        <location evidence="1 5">Cytoplasm</location>
    </subcellularLocation>
</comment>
<gene>
    <name evidence="5" type="primary">recX</name>
    <name evidence="8" type="ORF">CHR60_11240</name>
</gene>
<evidence type="ECO:0000256" key="2">
    <source>
        <dbReference type="ARBA" id="ARBA00009695"/>
    </source>
</evidence>
<reference evidence="8 9" key="1">
    <citation type="journal article" date="2017" name="Front. Microbiol.">
        <title>New Insights into the Diversity of the Genus Faecalibacterium.</title>
        <authorList>
            <person name="Benevides L."/>
            <person name="Burman S."/>
            <person name="Martin R."/>
            <person name="Robert V."/>
            <person name="Thomas M."/>
            <person name="Miquel S."/>
            <person name="Chain F."/>
            <person name="Sokol H."/>
            <person name="Bermudez-Humaran L.G."/>
            <person name="Morrison M."/>
            <person name="Langella P."/>
            <person name="Azevedo V.A."/>
            <person name="Chatel J.M."/>
            <person name="Soares S."/>
        </authorList>
    </citation>
    <scope>NUCLEOTIDE SEQUENCE [LARGE SCALE GENOMIC DNA]</scope>
    <source>
        <strain evidence="8 9">AHMP21</strain>
    </source>
</reference>
<dbReference type="AlphaFoldDB" id="A0A2A7B3Z3"/>